<keyword evidence="12" id="KW-0969">Cilium</keyword>
<keyword evidence="12" id="KW-0966">Cell projection</keyword>
<dbReference type="InterPro" id="IPR053927">
    <property type="entry name" value="FlgK_helical"/>
</dbReference>
<dbReference type="Pfam" id="PF06429">
    <property type="entry name" value="Flg_bbr_C"/>
    <property type="match status" value="1"/>
</dbReference>
<dbReference type="PRINTS" id="PR01005">
    <property type="entry name" value="FLGHOOKAP1"/>
</dbReference>
<evidence type="ECO:0000256" key="8">
    <source>
        <dbReference type="SAM" id="MobiDB-lite"/>
    </source>
</evidence>
<organism evidence="12 13">
    <name type="scientific">Paractinoplanes globisporus</name>
    <dbReference type="NCBI Taxonomy" id="113565"/>
    <lineage>
        <taxon>Bacteria</taxon>
        <taxon>Bacillati</taxon>
        <taxon>Actinomycetota</taxon>
        <taxon>Actinomycetes</taxon>
        <taxon>Micromonosporales</taxon>
        <taxon>Micromonosporaceae</taxon>
        <taxon>Paractinoplanes</taxon>
    </lineage>
</organism>
<evidence type="ECO:0000313" key="12">
    <source>
        <dbReference type="EMBL" id="MFF5295637.1"/>
    </source>
</evidence>
<evidence type="ECO:0000259" key="11">
    <source>
        <dbReference type="Pfam" id="PF22638"/>
    </source>
</evidence>
<evidence type="ECO:0000256" key="1">
    <source>
        <dbReference type="ARBA" id="ARBA00004365"/>
    </source>
</evidence>
<evidence type="ECO:0000256" key="7">
    <source>
        <dbReference type="RuleBase" id="RU362065"/>
    </source>
</evidence>
<comment type="caution">
    <text evidence="12">The sequence shown here is derived from an EMBL/GenBank/DDBJ whole genome shotgun (WGS) entry which is preliminary data.</text>
</comment>
<reference evidence="12 13" key="1">
    <citation type="submission" date="2024-10" db="EMBL/GenBank/DDBJ databases">
        <title>The Natural Products Discovery Center: Release of the First 8490 Sequenced Strains for Exploring Actinobacteria Biosynthetic Diversity.</title>
        <authorList>
            <person name="Kalkreuter E."/>
            <person name="Kautsar S.A."/>
            <person name="Yang D."/>
            <person name="Bader C.D."/>
            <person name="Teijaro C.N."/>
            <person name="Fluegel L."/>
            <person name="Davis C.M."/>
            <person name="Simpson J.R."/>
            <person name="Lauterbach L."/>
            <person name="Steele A.D."/>
            <person name="Gui C."/>
            <person name="Meng S."/>
            <person name="Li G."/>
            <person name="Viehrig K."/>
            <person name="Ye F."/>
            <person name="Su P."/>
            <person name="Kiefer A.F."/>
            <person name="Nichols A."/>
            <person name="Cepeda A.J."/>
            <person name="Yan W."/>
            <person name="Fan B."/>
            <person name="Jiang Y."/>
            <person name="Adhikari A."/>
            <person name="Zheng C.-J."/>
            <person name="Schuster L."/>
            <person name="Cowan T.M."/>
            <person name="Smanski M.J."/>
            <person name="Chevrette M.G."/>
            <person name="De Carvalho L.P.S."/>
            <person name="Shen B."/>
        </authorList>
    </citation>
    <scope>NUCLEOTIDE SEQUENCE [LARGE SCALE GENOMIC DNA]</scope>
    <source>
        <strain evidence="12 13">NPDC000087</strain>
    </source>
</reference>
<feature type="compositionally biased region" description="Basic and acidic residues" evidence="8">
    <location>
        <begin position="403"/>
        <end position="422"/>
    </location>
</feature>
<evidence type="ECO:0000256" key="3">
    <source>
        <dbReference type="ARBA" id="ARBA00009677"/>
    </source>
</evidence>
<evidence type="ECO:0000256" key="4">
    <source>
        <dbReference type="ARBA" id="ARBA00016244"/>
    </source>
</evidence>
<proteinExistence type="inferred from homology"/>
<comment type="subcellular location">
    <subcellularLocation>
        <location evidence="1 7">Bacterial flagellum</location>
    </subcellularLocation>
    <subcellularLocation>
        <location evidence="2 7">Secreted</location>
    </subcellularLocation>
</comment>
<evidence type="ECO:0000256" key="2">
    <source>
        <dbReference type="ARBA" id="ARBA00004613"/>
    </source>
</evidence>
<keyword evidence="5 7" id="KW-0964">Secreted</keyword>
<feature type="domain" description="Flagellar basal body rod protein N-terminal" evidence="9">
    <location>
        <begin position="8"/>
        <end position="38"/>
    </location>
</feature>
<dbReference type="PANTHER" id="PTHR30033">
    <property type="entry name" value="FLAGELLAR HOOK-ASSOCIATED PROTEIN 1"/>
    <property type="match status" value="1"/>
</dbReference>
<sequence length="467" mass="49612">MASTFGGINTALTSLYAQRRGLDVTGQNIANANTEGYTRQRVRMQAQTGSLNPGVYATTEQVGTGVTVAAVERGRNVYLEERGRTEHANSAYLSSQKASYDQIESVLAEPSDTALQARLHDMWDAWNDVANNWQDPSTRTALIERSNTVAVTLNDAHGSLSNQFQSQNNEMDAYVDQVNALGSSIAQMNHEIVIAQQAGLPANELQDQRDSKIMELSELAGASAQATPNGAVNVYIGSTALVEGFNSRSMTLTGPTTLDGITSTDQVELQWDDTKTNATPGGTMGAMLDTMNTIIPGIVSDLDGVAEAIATTVNLAQAGGFTKDGVPGGDFFTGTTAATIKVAVTKPEDVAFSKGDPTDPTTPALDHLVADKLADIGNSTTGPDATYQAMIGRLGVSAQATSRRSEIQDSVRDQVDTSRDAESGVNLDEEMTNLLTYQRGYEAASRVLTTIDAMLDQLINRTGLVGR</sequence>
<dbReference type="NCBIfam" id="TIGR02492">
    <property type="entry name" value="flgK_ends"/>
    <property type="match status" value="1"/>
</dbReference>
<dbReference type="Pfam" id="PF00460">
    <property type="entry name" value="Flg_bb_rod"/>
    <property type="match status" value="1"/>
</dbReference>
<protein>
    <recommendedName>
        <fullName evidence="4 7">Flagellar hook-associated protein 1</fullName>
        <shortName evidence="7">HAP1</shortName>
    </recommendedName>
</protein>
<dbReference type="EMBL" id="JBIAZU010000007">
    <property type="protein sequence ID" value="MFF5295637.1"/>
    <property type="molecule type" value="Genomic_DNA"/>
</dbReference>
<name>A0ABW6WTY1_9ACTN</name>
<evidence type="ECO:0000259" key="9">
    <source>
        <dbReference type="Pfam" id="PF00460"/>
    </source>
</evidence>
<keyword evidence="12" id="KW-0282">Flagellum</keyword>
<dbReference type="InterPro" id="IPR010930">
    <property type="entry name" value="Flg_bb/hook_C_dom"/>
</dbReference>
<evidence type="ECO:0000256" key="5">
    <source>
        <dbReference type="ARBA" id="ARBA00022525"/>
    </source>
</evidence>
<keyword evidence="6 7" id="KW-0975">Bacterial flagellum</keyword>
<gene>
    <name evidence="7 12" type="primary">flgK</name>
    <name evidence="12" type="ORF">ACFY35_39925</name>
</gene>
<dbReference type="PANTHER" id="PTHR30033:SF1">
    <property type="entry name" value="FLAGELLAR HOOK-ASSOCIATED PROTEIN 1"/>
    <property type="match status" value="1"/>
</dbReference>
<evidence type="ECO:0000259" key="10">
    <source>
        <dbReference type="Pfam" id="PF06429"/>
    </source>
</evidence>
<dbReference type="Proteomes" id="UP001602245">
    <property type="component" value="Unassembled WGS sequence"/>
</dbReference>
<dbReference type="RefSeq" id="WP_020513015.1">
    <property type="nucleotide sequence ID" value="NZ_JBIAZU010000007.1"/>
</dbReference>
<evidence type="ECO:0000313" key="13">
    <source>
        <dbReference type="Proteomes" id="UP001602245"/>
    </source>
</evidence>
<dbReference type="InterPro" id="IPR002371">
    <property type="entry name" value="FlgK"/>
</dbReference>
<feature type="domain" description="Flagellar basal-body/hook protein C-terminal" evidence="10">
    <location>
        <begin position="422"/>
        <end position="460"/>
    </location>
</feature>
<dbReference type="Pfam" id="PF22638">
    <property type="entry name" value="FlgK_D1"/>
    <property type="match status" value="1"/>
</dbReference>
<comment type="similarity">
    <text evidence="3 7">Belongs to the flagella basal body rod proteins family.</text>
</comment>
<dbReference type="InterPro" id="IPR001444">
    <property type="entry name" value="Flag_bb_rod_N"/>
</dbReference>
<keyword evidence="13" id="KW-1185">Reference proteome</keyword>
<feature type="domain" description="Flagellar hook-associated protein FlgK helical" evidence="11">
    <location>
        <begin position="101"/>
        <end position="332"/>
    </location>
</feature>
<feature type="region of interest" description="Disordered" evidence="8">
    <location>
        <begin position="402"/>
        <end position="425"/>
    </location>
</feature>
<evidence type="ECO:0000256" key="6">
    <source>
        <dbReference type="ARBA" id="ARBA00023143"/>
    </source>
</evidence>
<accession>A0ABW6WTY1</accession>
<dbReference type="SUPFAM" id="SSF64518">
    <property type="entry name" value="Phase 1 flagellin"/>
    <property type="match status" value="1"/>
</dbReference>